<dbReference type="PROSITE" id="PS51257">
    <property type="entry name" value="PROKAR_LIPOPROTEIN"/>
    <property type="match status" value="1"/>
</dbReference>
<gene>
    <name evidence="2" type="ORF">HNP82_001775</name>
</gene>
<dbReference type="Pfam" id="PF19499">
    <property type="entry name" value="DUF6034"/>
    <property type="match status" value="1"/>
</dbReference>
<sequence length="504" mass="56278">MMKKIQKKCLGKKGFLGIIVLSWAGMMACQPTPEAEIITQKEDIHTVIEDYSGESGESQTGEGAKGQTLAMRLGVPETVDFNILAEEGRIQITGDHVPVEFPDTDKAGAAAIVRADPSDEKLWDMIDKFTDGVTLYEPAPLTKEDCQASIELAQEEINRIMESGSEEEKLVIPSLEEEIRFRQSQMETLPSKDSLTLVPISKGWEKEESGMGYNAIRGENQEGEMRYSVYAASDPSVYTISLGKYPKERSFSEHLTTRATVDNMGVPVEDPFWQQAEDAFSSVSCTYTQEEAAQAALDFLSEYGIDTTYIMVQKIEPVAWYNSQTSQFSQSCVGYQMTLCHGVGGIMPTMTDNHIMFMDANGDIPPENQGRVPYDYEAMTITVTDDGVVDFYWNNPMEVTEILSEDVAMKSFEEIKAIMDRQMVTAYESYSFSDGYEQGRPLSIGKVTFGMMRVQNPDDESEYTLIPVWDVFASDEMNPEEVSTMSMLTINAMDGSIISRENGY</sequence>
<evidence type="ECO:0008006" key="4">
    <source>
        <dbReference type="Google" id="ProtNLM"/>
    </source>
</evidence>
<comment type="caution">
    <text evidence="2">The sequence shown here is derived from an EMBL/GenBank/DDBJ whole genome shotgun (WGS) entry which is preliminary data.</text>
</comment>
<evidence type="ECO:0000313" key="2">
    <source>
        <dbReference type="EMBL" id="MBB5264647.1"/>
    </source>
</evidence>
<evidence type="ECO:0000313" key="3">
    <source>
        <dbReference type="Proteomes" id="UP000543642"/>
    </source>
</evidence>
<protein>
    <recommendedName>
        <fullName evidence="4">Lipoprotein</fullName>
    </recommendedName>
</protein>
<organism evidence="2 3">
    <name type="scientific">Catenibacillus scindens</name>
    <dbReference type="NCBI Taxonomy" id="673271"/>
    <lineage>
        <taxon>Bacteria</taxon>
        <taxon>Bacillati</taxon>
        <taxon>Bacillota</taxon>
        <taxon>Clostridia</taxon>
        <taxon>Lachnospirales</taxon>
        <taxon>Lachnospiraceae</taxon>
        <taxon>Catenibacillus</taxon>
    </lineage>
</organism>
<name>A0A7W8HA67_9FIRM</name>
<accession>A0A7W8HA67</accession>
<proteinExistence type="predicted"/>
<dbReference type="AlphaFoldDB" id="A0A7W8HA67"/>
<dbReference type="RefSeq" id="WP_183773454.1">
    <property type="nucleotide sequence ID" value="NZ_JACHFW010000006.1"/>
</dbReference>
<keyword evidence="3" id="KW-1185">Reference proteome</keyword>
<evidence type="ECO:0000256" key="1">
    <source>
        <dbReference type="SAM" id="SignalP"/>
    </source>
</evidence>
<dbReference type="InterPro" id="IPR046098">
    <property type="entry name" value="DUF6034"/>
</dbReference>
<reference evidence="2 3" key="1">
    <citation type="submission" date="2020-08" db="EMBL/GenBank/DDBJ databases">
        <title>Genomic Encyclopedia of Type Strains, Phase IV (KMG-IV): sequencing the most valuable type-strain genomes for metagenomic binning, comparative biology and taxonomic classification.</title>
        <authorList>
            <person name="Goeker M."/>
        </authorList>
    </citation>
    <scope>NUCLEOTIDE SEQUENCE [LARGE SCALE GENOMIC DNA]</scope>
    <source>
        <strain evidence="2 3">DSM 106146</strain>
    </source>
</reference>
<dbReference type="Proteomes" id="UP000543642">
    <property type="component" value="Unassembled WGS sequence"/>
</dbReference>
<keyword evidence="1" id="KW-0732">Signal</keyword>
<dbReference type="EMBL" id="JACHFW010000006">
    <property type="protein sequence ID" value="MBB5264647.1"/>
    <property type="molecule type" value="Genomic_DNA"/>
</dbReference>
<feature type="chain" id="PRO_5038559180" description="Lipoprotein" evidence="1">
    <location>
        <begin position="25"/>
        <end position="504"/>
    </location>
</feature>
<feature type="signal peptide" evidence="1">
    <location>
        <begin position="1"/>
        <end position="24"/>
    </location>
</feature>